<dbReference type="Pfam" id="PF00563">
    <property type="entry name" value="EAL"/>
    <property type="match status" value="1"/>
</dbReference>
<dbReference type="CDD" id="cd01948">
    <property type="entry name" value="EAL"/>
    <property type="match status" value="1"/>
</dbReference>
<accession>A0A3G2EBK2</accession>
<keyword evidence="6" id="KW-0378">Hydrolase</keyword>
<evidence type="ECO:0000256" key="3">
    <source>
        <dbReference type="ARBA" id="ARBA00022475"/>
    </source>
</evidence>
<dbReference type="Pfam" id="PF12792">
    <property type="entry name" value="CSS-motif"/>
    <property type="match status" value="1"/>
</dbReference>
<dbReference type="InterPro" id="IPR035919">
    <property type="entry name" value="EAL_sf"/>
</dbReference>
<comment type="subcellular location">
    <subcellularLocation>
        <location evidence="1">Cell membrane</location>
        <topology evidence="1">Multi-pass membrane protein</topology>
    </subcellularLocation>
</comment>
<evidence type="ECO:0000259" key="11">
    <source>
        <dbReference type="PROSITE" id="PS50883"/>
    </source>
</evidence>
<evidence type="ECO:0000313" key="12">
    <source>
        <dbReference type="EMBL" id="AYM76455.1"/>
    </source>
</evidence>
<dbReference type="PROSITE" id="PS50883">
    <property type="entry name" value="EAL"/>
    <property type="match status" value="1"/>
</dbReference>
<name>A0A3G2EBK2_9BURK</name>
<keyword evidence="7 10" id="KW-1133">Transmembrane helix</keyword>
<keyword evidence="8 10" id="KW-0472">Membrane</keyword>
<dbReference type="GO" id="GO:0071111">
    <property type="term" value="F:cyclic-guanylate-specific phosphodiesterase activity"/>
    <property type="evidence" value="ECO:0007669"/>
    <property type="project" value="UniProtKB-EC"/>
</dbReference>
<proteinExistence type="predicted"/>
<dbReference type="InterPro" id="IPR050706">
    <property type="entry name" value="Cyclic-di-GMP_PDE-like"/>
</dbReference>
<dbReference type="InterPro" id="IPR001633">
    <property type="entry name" value="EAL_dom"/>
</dbReference>
<dbReference type="InterPro" id="IPR024744">
    <property type="entry name" value="CSS-motif_dom"/>
</dbReference>
<evidence type="ECO:0000313" key="13">
    <source>
        <dbReference type="Proteomes" id="UP000279594"/>
    </source>
</evidence>
<reference evidence="12 13" key="1">
    <citation type="submission" date="2018-10" db="EMBL/GenBank/DDBJ databases">
        <title>Effects of UV and annual dynamics of microbial communities in freshwater RAS systems.</title>
        <authorList>
            <person name="Bekkelund A.K."/>
            <person name="Hansen B.R."/>
            <person name="Stokken H."/>
            <person name="Eriksen B.F."/>
            <person name="Kashulin N.A."/>
        </authorList>
    </citation>
    <scope>NUCLEOTIDE SEQUENCE [LARGE SCALE GENOMIC DNA]</scope>
    <source>
        <strain evidence="12 13">BHSEK</strain>
    </source>
</reference>
<dbReference type="SMART" id="SM00052">
    <property type="entry name" value="EAL"/>
    <property type="match status" value="1"/>
</dbReference>
<dbReference type="RefSeq" id="WP_070288355.1">
    <property type="nucleotide sequence ID" value="NZ_CP033019.1"/>
</dbReference>
<evidence type="ECO:0000256" key="7">
    <source>
        <dbReference type="ARBA" id="ARBA00022989"/>
    </source>
</evidence>
<comment type="catalytic activity">
    <reaction evidence="9">
        <text>3',3'-c-di-GMP + H2O = 5'-phosphoguanylyl(3'-&gt;5')guanosine + H(+)</text>
        <dbReference type="Rhea" id="RHEA:24902"/>
        <dbReference type="ChEBI" id="CHEBI:15377"/>
        <dbReference type="ChEBI" id="CHEBI:15378"/>
        <dbReference type="ChEBI" id="CHEBI:58754"/>
        <dbReference type="ChEBI" id="CHEBI:58805"/>
        <dbReference type="EC" id="3.1.4.52"/>
    </reaction>
</comment>
<dbReference type="GO" id="GO:0005886">
    <property type="term" value="C:plasma membrane"/>
    <property type="evidence" value="ECO:0007669"/>
    <property type="project" value="UniProtKB-SubCell"/>
</dbReference>
<evidence type="ECO:0000256" key="4">
    <source>
        <dbReference type="ARBA" id="ARBA00022636"/>
    </source>
</evidence>
<dbReference type="SUPFAM" id="SSF141868">
    <property type="entry name" value="EAL domain-like"/>
    <property type="match status" value="1"/>
</dbReference>
<keyword evidence="13" id="KW-1185">Reference proteome</keyword>
<dbReference type="EC" id="3.1.4.52" evidence="2"/>
<evidence type="ECO:0000256" key="2">
    <source>
        <dbReference type="ARBA" id="ARBA00012282"/>
    </source>
</evidence>
<evidence type="ECO:0000256" key="6">
    <source>
        <dbReference type="ARBA" id="ARBA00022801"/>
    </source>
</evidence>
<protein>
    <recommendedName>
        <fullName evidence="2">cyclic-guanylate-specific phosphodiesterase</fullName>
        <ecNumber evidence="2">3.1.4.52</ecNumber>
    </recommendedName>
</protein>
<evidence type="ECO:0000256" key="10">
    <source>
        <dbReference type="SAM" id="Phobius"/>
    </source>
</evidence>
<dbReference type="Proteomes" id="UP000279594">
    <property type="component" value="Chromosome"/>
</dbReference>
<dbReference type="EMBL" id="CP033019">
    <property type="protein sequence ID" value="AYM76455.1"/>
    <property type="molecule type" value="Genomic_DNA"/>
</dbReference>
<keyword evidence="5 10" id="KW-0812">Transmembrane</keyword>
<gene>
    <name evidence="12" type="ORF">D9M09_12125</name>
</gene>
<evidence type="ECO:0000256" key="1">
    <source>
        <dbReference type="ARBA" id="ARBA00004651"/>
    </source>
</evidence>
<sequence length="517" mass="56404">MRRKRIIVTSVLVAVIGVAAPLSLAFYLSSVRAEQGEQERLRLLAGYALERAHRSIASAGLALRSADALDLAPCSEAHILQLRRITITTRSIDDIGYVENGLLKCTSTGIEEARIAVTPAGFTLANGMGIDFNLRPVVSGGKRMVGLSHRAYKVLIDPVRFSDVIVDSDIQMAVAIGKQGVLDTLHHPDPAVVQALLAGQPAADGHIHATLYRDGLTAVMIEPRSKLNDRLRREQLLLLPLGLLMAAFIVGIVIWLSRRRLSLRGELETAVERREFFVHYQPIIALDTGVCVGAEALIRWRRPDGSMIRPDLFIPVAEESDLILPITDQVIACVIADMRAALLADRELHIAINLCASDIETGRVLDVLERALAGTGIEAQQIWLEATERGFINVEAARATIEKARARGHAVAIDDFGTGYSSLSSLQNLPLDALKIDKSFVDTIGTDAATSSVTPHIIDMARTLNMLIVAEGIETQQQADYLLERKVEFGQGWLFAKALPALDFLAFYASRRLPSPT</sequence>
<dbReference type="PANTHER" id="PTHR33121">
    <property type="entry name" value="CYCLIC DI-GMP PHOSPHODIESTERASE PDEF"/>
    <property type="match status" value="1"/>
</dbReference>
<evidence type="ECO:0000256" key="9">
    <source>
        <dbReference type="ARBA" id="ARBA00034290"/>
    </source>
</evidence>
<dbReference type="AlphaFoldDB" id="A0A3G2EBK2"/>
<evidence type="ECO:0000256" key="8">
    <source>
        <dbReference type="ARBA" id="ARBA00023136"/>
    </source>
</evidence>
<keyword evidence="3" id="KW-1003">Cell membrane</keyword>
<dbReference type="Gene3D" id="3.20.20.450">
    <property type="entry name" value="EAL domain"/>
    <property type="match status" value="1"/>
</dbReference>
<keyword evidence="4" id="KW-0973">c-di-GMP</keyword>
<dbReference type="PANTHER" id="PTHR33121:SF79">
    <property type="entry name" value="CYCLIC DI-GMP PHOSPHODIESTERASE PDED-RELATED"/>
    <property type="match status" value="1"/>
</dbReference>
<feature type="transmembrane region" description="Helical" evidence="10">
    <location>
        <begin position="236"/>
        <end position="256"/>
    </location>
</feature>
<feature type="domain" description="EAL" evidence="11">
    <location>
        <begin position="260"/>
        <end position="512"/>
    </location>
</feature>
<evidence type="ECO:0000256" key="5">
    <source>
        <dbReference type="ARBA" id="ARBA00022692"/>
    </source>
</evidence>
<organism evidence="12 13">
    <name type="scientific">Janthinobacterium agaricidamnosum</name>
    <dbReference type="NCBI Taxonomy" id="55508"/>
    <lineage>
        <taxon>Bacteria</taxon>
        <taxon>Pseudomonadati</taxon>
        <taxon>Pseudomonadota</taxon>
        <taxon>Betaproteobacteria</taxon>
        <taxon>Burkholderiales</taxon>
        <taxon>Oxalobacteraceae</taxon>
        <taxon>Janthinobacterium</taxon>
    </lineage>
</organism>